<organism evidence="2 3">
    <name type="scientific">Phomopsis amygdali</name>
    <name type="common">Fusicoccum amygdali</name>
    <dbReference type="NCBI Taxonomy" id="1214568"/>
    <lineage>
        <taxon>Eukaryota</taxon>
        <taxon>Fungi</taxon>
        <taxon>Dikarya</taxon>
        <taxon>Ascomycota</taxon>
        <taxon>Pezizomycotina</taxon>
        <taxon>Sordariomycetes</taxon>
        <taxon>Sordariomycetidae</taxon>
        <taxon>Diaporthales</taxon>
        <taxon>Diaporthaceae</taxon>
        <taxon>Diaporthe</taxon>
    </lineage>
</organism>
<accession>A0AAD9SNS4</accession>
<feature type="compositionally biased region" description="Polar residues" evidence="1">
    <location>
        <begin position="29"/>
        <end position="38"/>
    </location>
</feature>
<feature type="region of interest" description="Disordered" evidence="1">
    <location>
        <begin position="713"/>
        <end position="769"/>
    </location>
</feature>
<sequence length="898" mass="99031">MGLLKIFTRRSSKSKLQAHDKQSRLDTPPQGQSWLSSVSRRDCSLSKYNTESRNIRQHEPGAPEISSATQHQPEMVHTFPDQPDHSETEDSVSAPAPFVPRHPSLVVEDRPRTATSIRSLSRDWSQFPARPKREPRRPPVSFRKPSSLVSMSTAYQSSAQITENESEINSLMKLRRNNGSRSSLGSIKSKDILDAQDEIRPTDFRSRVYATGSRDYGEDVADRNITRHRDGNISPTPDPMRMRNRTKSLNSSSLFPRVAHSYDLNQDPALALKDAPSPEPMELGSFSSRNKRRLSLNTYVPSGMVSPHTPKPVAATPDLMEDVASKDFASSAEYLGTETVARRKEVLPTFNFSRPGSPRNPQTTNMQGTMSLSHARDPVFDGKIAEVLASDNVSSSDLSSHQRTSNQSFGHVSLPRSPGRQSYQTLRSSLASSIPSRYPSTDMTPLGYPSTKHADAHADTNAVSSFDSTSGRTQSAFSHRHSRSNDSEDQISYNRTKSLGFLSSPLEADEQSTLQSGSVRNWSLSETSKSDVTAHSNLFSAASGRSHSRHTANTSLDSKSAESFITASNGQHGSEWSPATNRSAGFNIDDYVSSDDDSFTTTRKRARPSGQDEEDLLFKGGYGVTGAALPGLEALGEEDEYSHTLTRSTRSNSAASDSSVAVALSPKDTRFGMSYDLPPTLRHVRSDPEELTMSTFGRALMRNRMRTSTADVWAAEEEDSNPAVDLEESYTPSMSSIESDDPHSDADARSTVGSLGGFRPHRSESSFSVYSTGGAVTTSITGSAKALERDTYDDVRAPRRGLKRLSALGTLYGRSMGSFSSSDRRPATESGGAIREETKPSDIIRRRKEDKTRKRADHGLKSIREKRMTEAFGRPDNDGIARLREHLEDYDEMWEREI</sequence>
<reference evidence="2" key="1">
    <citation type="submission" date="2023-06" db="EMBL/GenBank/DDBJ databases">
        <authorList>
            <person name="Noh H."/>
        </authorList>
    </citation>
    <scope>NUCLEOTIDE SEQUENCE</scope>
    <source>
        <strain evidence="2">DUCC20226</strain>
    </source>
</reference>
<evidence type="ECO:0000313" key="3">
    <source>
        <dbReference type="Proteomes" id="UP001265746"/>
    </source>
</evidence>
<evidence type="ECO:0000256" key="1">
    <source>
        <dbReference type="SAM" id="MobiDB-lite"/>
    </source>
</evidence>
<keyword evidence="3" id="KW-1185">Reference proteome</keyword>
<proteinExistence type="predicted"/>
<feature type="region of interest" description="Disordered" evidence="1">
    <location>
        <begin position="395"/>
        <end position="492"/>
    </location>
</feature>
<feature type="compositionally biased region" description="Basic and acidic residues" evidence="1">
    <location>
        <begin position="834"/>
        <end position="863"/>
    </location>
</feature>
<feature type="compositionally biased region" description="Polar residues" evidence="1">
    <location>
        <begin position="113"/>
        <end position="124"/>
    </location>
</feature>
<feature type="compositionally biased region" description="Acidic residues" evidence="1">
    <location>
        <begin position="714"/>
        <end position="728"/>
    </location>
</feature>
<protein>
    <submittedName>
        <fullName evidence="2">Uncharacterized protein</fullName>
    </submittedName>
</protein>
<dbReference type="Proteomes" id="UP001265746">
    <property type="component" value="Unassembled WGS sequence"/>
</dbReference>
<feature type="region of interest" description="Disordered" evidence="1">
    <location>
        <begin position="595"/>
        <end position="617"/>
    </location>
</feature>
<feature type="region of interest" description="Disordered" evidence="1">
    <location>
        <begin position="817"/>
        <end position="863"/>
    </location>
</feature>
<comment type="caution">
    <text evidence="2">The sequence shown here is derived from an EMBL/GenBank/DDBJ whole genome shotgun (WGS) entry which is preliminary data.</text>
</comment>
<dbReference type="AlphaFoldDB" id="A0AAD9SNS4"/>
<name>A0AAD9SNS4_PHOAM</name>
<feature type="compositionally biased region" description="Polar residues" evidence="1">
    <location>
        <begin position="419"/>
        <end position="443"/>
    </location>
</feature>
<feature type="compositionally biased region" description="Polar residues" evidence="1">
    <location>
        <begin position="461"/>
        <end position="477"/>
    </location>
</feature>
<gene>
    <name evidence="2" type="ORF">N8I77_000421</name>
</gene>
<dbReference type="EMBL" id="JAUJFL010000001">
    <property type="protein sequence ID" value="KAK2613511.1"/>
    <property type="molecule type" value="Genomic_DNA"/>
</dbReference>
<feature type="compositionally biased region" description="Polar residues" evidence="1">
    <location>
        <begin position="350"/>
        <end position="369"/>
    </location>
</feature>
<feature type="compositionally biased region" description="Polar residues" evidence="1">
    <location>
        <begin position="401"/>
        <end position="410"/>
    </location>
</feature>
<evidence type="ECO:0000313" key="2">
    <source>
        <dbReference type="EMBL" id="KAK2613511.1"/>
    </source>
</evidence>
<feature type="region of interest" description="Disordered" evidence="1">
    <location>
        <begin position="348"/>
        <end position="369"/>
    </location>
</feature>
<feature type="region of interest" description="Disordered" evidence="1">
    <location>
        <begin position="1"/>
        <end position="147"/>
    </location>
</feature>